<dbReference type="Pfam" id="PF12686">
    <property type="entry name" value="DUF3800"/>
    <property type="match status" value="1"/>
</dbReference>
<gene>
    <name evidence="1" type="ORF">RZY48_004202</name>
</gene>
<name>A0AAI9CYL3_9VIBR</name>
<dbReference type="AlphaFoldDB" id="A0AAI9CYL3"/>
<organism evidence="1 2">
    <name type="scientific">Vibrio navarrensis</name>
    <dbReference type="NCBI Taxonomy" id="29495"/>
    <lineage>
        <taxon>Bacteria</taxon>
        <taxon>Pseudomonadati</taxon>
        <taxon>Pseudomonadota</taxon>
        <taxon>Gammaproteobacteria</taxon>
        <taxon>Vibrionales</taxon>
        <taxon>Vibrionaceae</taxon>
        <taxon>Vibrio</taxon>
    </lineage>
</organism>
<accession>A0AAI9CYL3</accession>
<dbReference type="Proteomes" id="UP001253463">
    <property type="component" value="Unassembled WGS sequence"/>
</dbReference>
<evidence type="ECO:0000313" key="2">
    <source>
        <dbReference type="Proteomes" id="UP001253463"/>
    </source>
</evidence>
<dbReference type="InterPro" id="IPR024524">
    <property type="entry name" value="DUF3800"/>
</dbReference>
<dbReference type="EMBL" id="ABNSCA010000045">
    <property type="protein sequence ID" value="ELN6934682.1"/>
    <property type="molecule type" value="Genomic_DNA"/>
</dbReference>
<protein>
    <recommendedName>
        <fullName evidence="3">DUF3800 domain-containing protein</fullName>
    </recommendedName>
</protein>
<sequence length="366" mass="43442">MRTTFIRMHQLRNVDEKYTFFYDESNNFRKVYLKTGGFNISKQDNFVLSGIVVNDIVEDIDLGSLREDLKLQKNVKEIKTKHIGSGDFLDFLNEEKVGVFLNWLEQQELYIHYFNLNVNYWAIVDIIDSLIDEIGDNSLFSYHMMLKSDLYKVAMNEKDAFFDMMRAFEYPNIREENITNFVVWLRSFIKLNSYVLESKRKDLLLSLFQNEMLLKKLFFVMDNETNVLINNFLPFYVRTLYIFKNARHIFDDEKSIEKIMHTFPLYDNGEELNNHLFINSINCNAVQISDLISGLLGKYFTFINELDICDMKTVKNALNQRQLNNLSLLKKVIDRSDDHSNAFFNSVISEDEYIKNDYMLHSIKRI</sequence>
<evidence type="ECO:0000313" key="1">
    <source>
        <dbReference type="EMBL" id="ELN6934682.1"/>
    </source>
</evidence>
<reference evidence="1" key="1">
    <citation type="submission" date="2023-10" db="EMBL/GenBank/DDBJ databases">
        <authorList>
            <consortium name="PulseNet: The National Subtyping Network for Foodborne Disease Surveillance"/>
        </authorList>
    </citation>
    <scope>NUCLEOTIDE SEQUENCE</scope>
    <source>
        <strain evidence="1">PNUSAV004886</strain>
    </source>
</reference>
<comment type="caution">
    <text evidence="1">The sequence shown here is derived from an EMBL/GenBank/DDBJ whole genome shotgun (WGS) entry which is preliminary data.</text>
</comment>
<proteinExistence type="predicted"/>
<evidence type="ECO:0008006" key="3">
    <source>
        <dbReference type="Google" id="ProtNLM"/>
    </source>
</evidence>